<dbReference type="Pfam" id="PF02687">
    <property type="entry name" value="FtsX"/>
    <property type="match status" value="1"/>
</dbReference>
<evidence type="ECO:0000256" key="1">
    <source>
        <dbReference type="ARBA" id="ARBA00004651"/>
    </source>
</evidence>
<evidence type="ECO:0000259" key="7">
    <source>
        <dbReference type="Pfam" id="PF02687"/>
    </source>
</evidence>
<proteinExistence type="predicted"/>
<feature type="transmembrane region" description="Helical" evidence="6">
    <location>
        <begin position="65"/>
        <end position="85"/>
    </location>
</feature>
<dbReference type="Proteomes" id="UP001495147">
    <property type="component" value="Unassembled WGS sequence"/>
</dbReference>
<feature type="transmembrane region" description="Helical" evidence="6">
    <location>
        <begin position="6"/>
        <end position="37"/>
    </location>
</feature>
<evidence type="ECO:0000256" key="6">
    <source>
        <dbReference type="SAM" id="Phobius"/>
    </source>
</evidence>
<gene>
    <name evidence="9" type="ORF">ABDJ85_09315</name>
</gene>
<keyword evidence="3 6" id="KW-0812">Transmembrane</keyword>
<name>A0ABV0G1R7_9BURK</name>
<feature type="transmembrane region" description="Helical" evidence="6">
    <location>
        <begin position="349"/>
        <end position="376"/>
    </location>
</feature>
<evidence type="ECO:0000259" key="8">
    <source>
        <dbReference type="Pfam" id="PF12704"/>
    </source>
</evidence>
<accession>A0ABV0G1R7</accession>
<feature type="transmembrane region" description="Helical" evidence="6">
    <location>
        <begin position="396"/>
        <end position="420"/>
    </location>
</feature>
<dbReference type="PANTHER" id="PTHR30572">
    <property type="entry name" value="MEMBRANE COMPONENT OF TRANSPORTER-RELATED"/>
    <property type="match status" value="1"/>
</dbReference>
<organism evidence="9 10">
    <name type="scientific">Roseateles paludis</name>
    <dbReference type="NCBI Taxonomy" id="3145238"/>
    <lineage>
        <taxon>Bacteria</taxon>
        <taxon>Pseudomonadati</taxon>
        <taxon>Pseudomonadota</taxon>
        <taxon>Betaproteobacteria</taxon>
        <taxon>Burkholderiales</taxon>
        <taxon>Sphaerotilaceae</taxon>
        <taxon>Roseateles</taxon>
    </lineage>
</organism>
<feature type="transmembrane region" description="Helical" evidence="6">
    <location>
        <begin position="301"/>
        <end position="328"/>
    </location>
</feature>
<evidence type="ECO:0000313" key="9">
    <source>
        <dbReference type="EMBL" id="MEO3691666.1"/>
    </source>
</evidence>
<dbReference type="InterPro" id="IPR025857">
    <property type="entry name" value="MacB_PCD"/>
</dbReference>
<evidence type="ECO:0000256" key="4">
    <source>
        <dbReference type="ARBA" id="ARBA00022989"/>
    </source>
</evidence>
<keyword evidence="4 6" id="KW-1133">Transmembrane helix</keyword>
<comment type="subcellular location">
    <subcellularLocation>
        <location evidence="1">Cell membrane</location>
        <topology evidence="1">Multi-pass membrane protein</topology>
    </subcellularLocation>
</comment>
<evidence type="ECO:0000313" key="10">
    <source>
        <dbReference type="Proteomes" id="UP001495147"/>
    </source>
</evidence>
<keyword evidence="2" id="KW-1003">Cell membrane</keyword>
<dbReference type="Pfam" id="PF12704">
    <property type="entry name" value="MacB_PCD"/>
    <property type="match status" value="1"/>
</dbReference>
<dbReference type="RefSeq" id="WP_347704481.1">
    <property type="nucleotide sequence ID" value="NZ_JBDPZD010000002.1"/>
</dbReference>
<dbReference type="EMBL" id="JBDPZD010000002">
    <property type="protein sequence ID" value="MEO3691666.1"/>
    <property type="molecule type" value="Genomic_DNA"/>
</dbReference>
<feature type="domain" description="ABC3 transporter permease C-terminal" evidence="7">
    <location>
        <begin position="308"/>
        <end position="429"/>
    </location>
</feature>
<keyword evidence="10" id="KW-1185">Reference proteome</keyword>
<dbReference type="InterPro" id="IPR050250">
    <property type="entry name" value="Macrolide_Exporter_MacB"/>
</dbReference>
<evidence type="ECO:0000256" key="3">
    <source>
        <dbReference type="ARBA" id="ARBA00022692"/>
    </source>
</evidence>
<evidence type="ECO:0000256" key="2">
    <source>
        <dbReference type="ARBA" id="ARBA00022475"/>
    </source>
</evidence>
<sequence>MLINLLLIVLVLVSVGVFVMLPPLGALVLLVVIGLWLGLTRRGRQAVVVTGVGLSTLAQRRGSSAVIVVGIAGVVGVLVALLAMAEGYTQTLRQTGGEDTVIIMRGGSASEVSSVLGQEEIVQIQQAAAIARDAKGEPLATAEGVFAVTLPLAGGKGEDDTGSVQIRGISAKTFEVRTQAKIIEGRMPTPGLRELVAGKGAARQFEGLVPGREVKLGTQPWTVVGVFSSGDAMESEIWGDAATLADAYRRGSSRNSITARLTSAKAIESLKSELAANPQLKIDVMTTVEFFAKQSERMAQVITVVGITIGTIMAIGATFGALNTMFAAVAARAREIATLRAIGFQGAPVVVAVMIETLLLALLGGLLGALIAWLLFNGKGASTMAAGSVGKLSFELLVSPALIWTGVKWSLAIGFIGGLFPAVRAARMPVTEALREA</sequence>
<dbReference type="InterPro" id="IPR003838">
    <property type="entry name" value="ABC3_permease_C"/>
</dbReference>
<keyword evidence="5 6" id="KW-0472">Membrane</keyword>
<feature type="domain" description="MacB-like periplasmic core" evidence="8">
    <location>
        <begin position="64"/>
        <end position="275"/>
    </location>
</feature>
<evidence type="ECO:0000256" key="5">
    <source>
        <dbReference type="ARBA" id="ARBA00023136"/>
    </source>
</evidence>
<comment type="caution">
    <text evidence="9">The sequence shown here is derived from an EMBL/GenBank/DDBJ whole genome shotgun (WGS) entry which is preliminary data.</text>
</comment>
<dbReference type="PANTHER" id="PTHR30572:SF15">
    <property type="entry name" value="ABC TRANSPORTER PERMEASE"/>
    <property type="match status" value="1"/>
</dbReference>
<reference evidence="9 10" key="1">
    <citation type="submission" date="2024-05" db="EMBL/GenBank/DDBJ databases">
        <title>Roseateles sp. DJS-2-20 16S ribosomal RNA gene Genome sequencing and assembly.</title>
        <authorList>
            <person name="Woo H."/>
        </authorList>
    </citation>
    <scope>NUCLEOTIDE SEQUENCE [LARGE SCALE GENOMIC DNA]</scope>
    <source>
        <strain evidence="9 10">DJS-2-20</strain>
    </source>
</reference>
<protein>
    <submittedName>
        <fullName evidence="9">ABC transporter permease</fullName>
    </submittedName>
</protein>